<feature type="region of interest" description="Disordered" evidence="1">
    <location>
        <begin position="44"/>
        <end position="63"/>
    </location>
</feature>
<reference evidence="2" key="1">
    <citation type="journal article" date="2014" name="Int. J. Syst. Evol. Microbiol.">
        <title>Complete genome sequence of Corynebacterium casei LMG S-19264T (=DSM 44701T), isolated from a smear-ripened cheese.</title>
        <authorList>
            <consortium name="US DOE Joint Genome Institute (JGI-PGF)"/>
            <person name="Walter F."/>
            <person name="Albersmeier A."/>
            <person name="Kalinowski J."/>
            <person name="Ruckert C."/>
        </authorList>
    </citation>
    <scope>NUCLEOTIDE SEQUENCE</scope>
    <source>
        <strain evidence="2">CGMCC 4.7201</strain>
    </source>
</reference>
<dbReference type="RefSeq" id="WP_189130741.1">
    <property type="nucleotide sequence ID" value="NZ_BMMS01000005.1"/>
</dbReference>
<dbReference type="EMBL" id="BMMS01000005">
    <property type="protein sequence ID" value="GGO84177.1"/>
    <property type="molecule type" value="Genomic_DNA"/>
</dbReference>
<reference evidence="2" key="2">
    <citation type="submission" date="2020-09" db="EMBL/GenBank/DDBJ databases">
        <authorList>
            <person name="Sun Q."/>
            <person name="Zhou Y."/>
        </authorList>
    </citation>
    <scope>NUCLEOTIDE SEQUENCE</scope>
    <source>
        <strain evidence="2">CGMCC 4.7201</strain>
    </source>
</reference>
<proteinExistence type="predicted"/>
<dbReference type="AlphaFoldDB" id="A0A917ZJF8"/>
<organism evidence="2 3">
    <name type="scientific">Wenjunlia tyrosinilytica</name>
    <dbReference type="NCBI Taxonomy" id="1544741"/>
    <lineage>
        <taxon>Bacteria</taxon>
        <taxon>Bacillati</taxon>
        <taxon>Actinomycetota</taxon>
        <taxon>Actinomycetes</taxon>
        <taxon>Kitasatosporales</taxon>
        <taxon>Streptomycetaceae</taxon>
        <taxon>Wenjunlia</taxon>
    </lineage>
</organism>
<evidence type="ECO:0000313" key="2">
    <source>
        <dbReference type="EMBL" id="GGO84177.1"/>
    </source>
</evidence>
<feature type="compositionally biased region" description="Basic and acidic residues" evidence="1">
    <location>
        <begin position="337"/>
        <end position="351"/>
    </location>
</feature>
<evidence type="ECO:0000256" key="1">
    <source>
        <dbReference type="SAM" id="MobiDB-lite"/>
    </source>
</evidence>
<name>A0A917ZJF8_9ACTN</name>
<feature type="region of interest" description="Disordered" evidence="1">
    <location>
        <begin position="334"/>
        <end position="374"/>
    </location>
</feature>
<evidence type="ECO:0000313" key="3">
    <source>
        <dbReference type="Proteomes" id="UP000641932"/>
    </source>
</evidence>
<keyword evidence="3" id="KW-1185">Reference proteome</keyword>
<gene>
    <name evidence="2" type="ORF">GCM10012280_15050</name>
</gene>
<protein>
    <submittedName>
        <fullName evidence="2">Uncharacterized protein</fullName>
    </submittedName>
</protein>
<accession>A0A917ZJF8</accession>
<comment type="caution">
    <text evidence="2">The sequence shown here is derived from an EMBL/GenBank/DDBJ whole genome shotgun (WGS) entry which is preliminary data.</text>
</comment>
<sequence>MGVFSKGDGHGDHGPTSESVIVRIGEGLRGERSHPITVTRLRPGREPEEYRSGRAFIPPDTPVPWHRAEGATVAEAAAYGDELFQRMAACGLPEWYVPSDAEGPLMVYLHLEARSLRGLAWEALRVPAVEPGQPPNELFRSPLYRAVRGRVPQRGFSGTRRLLTPHLPPRVLLLGVDARTRDDEYTDAAVHLALSKPCTGWEVEMHPDPGGFEALCKLVKSCKPTVLHLLNGAVRHLLDGGADRRLAVREFDSNGVELVVLGSSPASPHSEAHCRPQISADLADVVVGPGVPAVVTLCVYGGLAALADQSRQLYEGLSAGLAVDEAVRAINVSVADDADRGEPPADGEARGDTTGVVTGGAAPDGTRSERPWSWRSVTVAAEPIRFPISTPAPGENAAPAAVGRAPEQAAEEDGAGDSGEDGCGEAVEDRGLDGARRVSVDRVQQRRLIQDWFQASEGASGAYFLRGTGRPASRVRSGGLSAPAHQDGTTDLLLFALRSWEALGNTGLHVDFGNPPGPGFSARPFGVLEALRTLAHAPVRRPTAPSASGRPGGAVHLRAKFDQLLGSAESGELLGSTEARDGTSPERNSIVVGKATELCLDILLDHSQSSERLLLALDHSDKALKDGVMDDWLVRHVLQPLLDKTSSVAVVVAVGGASGDRNYGFTRIRDSVDVEPWPLDYAAPLLREVGARMGESFKSCPAWKQQVVQLVDDARLHPRVEDSTGLPAFGPSLLVDAQRLLEAQLGRSRNGGGSPWKQQV</sequence>
<feature type="region of interest" description="Disordered" evidence="1">
    <location>
        <begin position="386"/>
        <end position="430"/>
    </location>
</feature>
<feature type="compositionally biased region" description="Low complexity" evidence="1">
    <location>
        <begin position="352"/>
        <end position="365"/>
    </location>
</feature>
<dbReference type="Proteomes" id="UP000641932">
    <property type="component" value="Unassembled WGS sequence"/>
</dbReference>
<feature type="compositionally biased region" description="Acidic residues" evidence="1">
    <location>
        <begin position="409"/>
        <end position="423"/>
    </location>
</feature>